<protein>
    <submittedName>
        <fullName evidence="1">HTH domain containing protein</fullName>
    </submittedName>
</protein>
<organism evidence="1">
    <name type="scientific">Lactobacillus phage G2-Guo</name>
    <dbReference type="NCBI Taxonomy" id="3155564"/>
    <lineage>
        <taxon>Viruses</taxon>
    </lineage>
</organism>
<proteinExistence type="predicted"/>
<dbReference type="Gene3D" id="1.10.10.10">
    <property type="entry name" value="Winged helix-like DNA-binding domain superfamily/Winged helix DNA-binding domain"/>
    <property type="match status" value="1"/>
</dbReference>
<dbReference type="Pfam" id="PF13730">
    <property type="entry name" value="HTH_36"/>
    <property type="match status" value="1"/>
</dbReference>
<reference evidence="1" key="1">
    <citation type="submission" date="2024-05" db="EMBL/GenBank/DDBJ databases">
        <authorList>
            <person name="Guo T.T."/>
            <person name="Zhang Y."/>
            <person name="Kong J."/>
        </authorList>
    </citation>
    <scope>NUCLEOTIDE SEQUENCE</scope>
</reference>
<sequence>MQGLVLVDWPCIQGDYTMTKKNKSSEEFGGSRYFLNIPAGVAHDPDLQKAPKSILIFGEIWSMLNVTGSFFMSNDKMAQLYHCSPSTVRNALKLLEDKGLIIRENIYRPGTKEVIHRKISTGSKVGQYIGIPPADAPADPLPTDDPTPCRQTGGIIEHIPNRTDNRALTFPQAKPGNPKGENQANNPMSDPIIKAIRARSREDHDGIYLAYKDYIKGHPDGGTAAEKDEWVNSIKSLYGWNGWDEERKHHIDRLMEEGKISSVDDLDNVGIPGMPEDVKQDLLNKWDGSYDHPNILIDPGDLPF</sequence>
<dbReference type="SUPFAM" id="SSF46785">
    <property type="entry name" value="Winged helix' DNA-binding domain"/>
    <property type="match status" value="1"/>
</dbReference>
<gene>
    <name evidence="1" type="ORF">G200023</name>
</gene>
<accession>A0AAU7PFP7</accession>
<dbReference type="InterPro" id="IPR036388">
    <property type="entry name" value="WH-like_DNA-bd_sf"/>
</dbReference>
<name>A0AAU7PFP7_9VIRU</name>
<dbReference type="EMBL" id="PP779550">
    <property type="protein sequence ID" value="XBS48997.1"/>
    <property type="molecule type" value="Genomic_DNA"/>
</dbReference>
<evidence type="ECO:0000313" key="1">
    <source>
        <dbReference type="EMBL" id="XBS48997.1"/>
    </source>
</evidence>
<dbReference type="InterPro" id="IPR036390">
    <property type="entry name" value="WH_DNA-bd_sf"/>
</dbReference>